<dbReference type="EMBL" id="KN838875">
    <property type="protein sequence ID" value="KIJ92925.1"/>
    <property type="molecule type" value="Genomic_DNA"/>
</dbReference>
<name>A0A0C9WPM0_9AGAR</name>
<feature type="transmembrane region" description="Helical" evidence="1">
    <location>
        <begin position="54"/>
        <end position="74"/>
    </location>
</feature>
<feature type="transmembrane region" description="Helical" evidence="1">
    <location>
        <begin position="80"/>
        <end position="101"/>
    </location>
</feature>
<organism evidence="2 3">
    <name type="scientific">Laccaria amethystina LaAM-08-1</name>
    <dbReference type="NCBI Taxonomy" id="1095629"/>
    <lineage>
        <taxon>Eukaryota</taxon>
        <taxon>Fungi</taxon>
        <taxon>Dikarya</taxon>
        <taxon>Basidiomycota</taxon>
        <taxon>Agaricomycotina</taxon>
        <taxon>Agaricomycetes</taxon>
        <taxon>Agaricomycetidae</taxon>
        <taxon>Agaricales</taxon>
        <taxon>Agaricineae</taxon>
        <taxon>Hydnangiaceae</taxon>
        <taxon>Laccaria</taxon>
    </lineage>
</organism>
<dbReference type="OrthoDB" id="10443328at2759"/>
<keyword evidence="3" id="KW-1185">Reference proteome</keyword>
<reference evidence="3" key="2">
    <citation type="submission" date="2015-01" db="EMBL/GenBank/DDBJ databases">
        <title>Evolutionary Origins and Diversification of the Mycorrhizal Mutualists.</title>
        <authorList>
            <consortium name="DOE Joint Genome Institute"/>
            <consortium name="Mycorrhizal Genomics Consortium"/>
            <person name="Kohler A."/>
            <person name="Kuo A."/>
            <person name="Nagy L.G."/>
            <person name="Floudas D."/>
            <person name="Copeland A."/>
            <person name="Barry K.W."/>
            <person name="Cichocki N."/>
            <person name="Veneault-Fourrey C."/>
            <person name="LaButti K."/>
            <person name="Lindquist E.A."/>
            <person name="Lipzen A."/>
            <person name="Lundell T."/>
            <person name="Morin E."/>
            <person name="Murat C."/>
            <person name="Riley R."/>
            <person name="Ohm R."/>
            <person name="Sun H."/>
            <person name="Tunlid A."/>
            <person name="Henrissat B."/>
            <person name="Grigoriev I.V."/>
            <person name="Hibbett D.S."/>
            <person name="Martin F."/>
        </authorList>
    </citation>
    <scope>NUCLEOTIDE SEQUENCE [LARGE SCALE GENOMIC DNA]</scope>
    <source>
        <strain evidence="3">LaAM-08-1</strain>
    </source>
</reference>
<keyword evidence="1" id="KW-0472">Membrane</keyword>
<proteinExistence type="predicted"/>
<protein>
    <submittedName>
        <fullName evidence="2">Uncharacterized protein</fullName>
    </submittedName>
</protein>
<evidence type="ECO:0000313" key="2">
    <source>
        <dbReference type="EMBL" id="KIJ92925.1"/>
    </source>
</evidence>
<sequence>MSLTRKLVRTHNKNPDCGKPSIFVGERQSSALVLLKKSSRSGVINEFLRKLREIVSCSLFFIVAWLATIRNALSCSSFKLYSWAMPSITFCSSSFLALNFFSK</sequence>
<reference evidence="2 3" key="1">
    <citation type="submission" date="2014-04" db="EMBL/GenBank/DDBJ databases">
        <authorList>
            <consortium name="DOE Joint Genome Institute"/>
            <person name="Kuo A."/>
            <person name="Kohler A."/>
            <person name="Nagy L.G."/>
            <person name="Floudas D."/>
            <person name="Copeland A."/>
            <person name="Barry K.W."/>
            <person name="Cichocki N."/>
            <person name="Veneault-Fourrey C."/>
            <person name="LaButti K."/>
            <person name="Lindquist E.A."/>
            <person name="Lipzen A."/>
            <person name="Lundell T."/>
            <person name="Morin E."/>
            <person name="Murat C."/>
            <person name="Sun H."/>
            <person name="Tunlid A."/>
            <person name="Henrissat B."/>
            <person name="Grigoriev I.V."/>
            <person name="Hibbett D.S."/>
            <person name="Martin F."/>
            <person name="Nordberg H.P."/>
            <person name="Cantor M.N."/>
            <person name="Hua S.X."/>
        </authorList>
    </citation>
    <scope>NUCLEOTIDE SEQUENCE [LARGE SCALE GENOMIC DNA]</scope>
    <source>
        <strain evidence="2 3">LaAM-08-1</strain>
    </source>
</reference>
<dbReference type="Proteomes" id="UP000054477">
    <property type="component" value="Unassembled WGS sequence"/>
</dbReference>
<accession>A0A0C9WPM0</accession>
<evidence type="ECO:0000256" key="1">
    <source>
        <dbReference type="SAM" id="Phobius"/>
    </source>
</evidence>
<dbReference type="AlphaFoldDB" id="A0A0C9WPM0"/>
<dbReference type="HOGENOM" id="CLU_2264198_0_0_1"/>
<keyword evidence="1" id="KW-1133">Transmembrane helix</keyword>
<evidence type="ECO:0000313" key="3">
    <source>
        <dbReference type="Proteomes" id="UP000054477"/>
    </source>
</evidence>
<gene>
    <name evidence="2" type="ORF">K443DRAFT_112826</name>
</gene>
<keyword evidence="1" id="KW-0812">Transmembrane</keyword>